<name>A0A918N434_9FLAO</name>
<protein>
    <submittedName>
        <fullName evidence="2">Uncharacterized protein</fullName>
    </submittedName>
</protein>
<evidence type="ECO:0000313" key="2">
    <source>
        <dbReference type="EMBL" id="GGX19480.1"/>
    </source>
</evidence>
<sequence>MEQRTGGAPFEIESIDRFKFMLVFIDETKEWSFLKFLIGSDRISALSEGACIELGYYESLFSFKNNGDCYSVILHSYLLRVIYDHGVLGFIFIIGFIYKILRSSGYSYINIIVVLGIVMINGLSVSSFNSIYFILGLLFFIIIKNSKPKIN</sequence>
<evidence type="ECO:0000256" key="1">
    <source>
        <dbReference type="SAM" id="Phobius"/>
    </source>
</evidence>
<keyword evidence="1" id="KW-1133">Transmembrane helix</keyword>
<dbReference type="EMBL" id="BMWS01000013">
    <property type="protein sequence ID" value="GGX19480.1"/>
    <property type="molecule type" value="Genomic_DNA"/>
</dbReference>
<keyword evidence="1" id="KW-0472">Membrane</keyword>
<dbReference type="AlphaFoldDB" id="A0A918N434"/>
<organism evidence="2 3">
    <name type="scientific">Aquimarina muelleri</name>
    <dbReference type="NCBI Taxonomy" id="279356"/>
    <lineage>
        <taxon>Bacteria</taxon>
        <taxon>Pseudomonadati</taxon>
        <taxon>Bacteroidota</taxon>
        <taxon>Flavobacteriia</taxon>
        <taxon>Flavobacteriales</taxon>
        <taxon>Flavobacteriaceae</taxon>
        <taxon>Aquimarina</taxon>
    </lineage>
</organism>
<feature type="transmembrane region" description="Helical" evidence="1">
    <location>
        <begin position="77"/>
        <end position="98"/>
    </location>
</feature>
<keyword evidence="1" id="KW-0812">Transmembrane</keyword>
<accession>A0A918N434</accession>
<comment type="caution">
    <text evidence="2">The sequence shown here is derived from an EMBL/GenBank/DDBJ whole genome shotgun (WGS) entry which is preliminary data.</text>
</comment>
<feature type="transmembrane region" description="Helical" evidence="1">
    <location>
        <begin position="105"/>
        <end position="124"/>
    </location>
</feature>
<keyword evidence="3" id="KW-1185">Reference proteome</keyword>
<reference evidence="2 3" key="1">
    <citation type="journal article" date="2014" name="Int. J. Syst. Evol. Microbiol.">
        <title>Complete genome sequence of Corynebacterium casei LMG S-19264T (=DSM 44701T), isolated from a smear-ripened cheese.</title>
        <authorList>
            <consortium name="US DOE Joint Genome Institute (JGI-PGF)"/>
            <person name="Walter F."/>
            <person name="Albersmeier A."/>
            <person name="Kalinowski J."/>
            <person name="Ruckert C."/>
        </authorList>
    </citation>
    <scope>NUCLEOTIDE SEQUENCE [LARGE SCALE GENOMIC DNA]</scope>
    <source>
        <strain evidence="2 3">KCTC 12285</strain>
    </source>
</reference>
<proteinExistence type="predicted"/>
<dbReference type="RefSeq" id="WP_155837969.1">
    <property type="nucleotide sequence ID" value="NZ_BMWS01000013.1"/>
</dbReference>
<gene>
    <name evidence="2" type="ORF">GCM10007384_20970</name>
</gene>
<dbReference type="Proteomes" id="UP000601108">
    <property type="component" value="Unassembled WGS sequence"/>
</dbReference>
<evidence type="ECO:0000313" key="3">
    <source>
        <dbReference type="Proteomes" id="UP000601108"/>
    </source>
</evidence>